<evidence type="ECO:0000313" key="2">
    <source>
        <dbReference type="Proteomes" id="UP000694546"/>
    </source>
</evidence>
<dbReference type="GeneTree" id="ENSGT01030000238493"/>
<dbReference type="Proteomes" id="UP000694546">
    <property type="component" value="Unassembled WGS sequence"/>
</dbReference>
<reference evidence="1" key="1">
    <citation type="submission" date="2025-08" db="UniProtKB">
        <authorList>
            <consortium name="Ensembl"/>
        </authorList>
    </citation>
    <scope>IDENTIFICATION</scope>
</reference>
<name>A0A8C5AW27_GADMO</name>
<accession>A0A8C5AW27</accession>
<dbReference type="SUPFAM" id="SSF52266">
    <property type="entry name" value="SGNH hydrolase"/>
    <property type="match status" value="1"/>
</dbReference>
<sequence length="356" mass="39243">SKVGLLLSCVERRNRRSSAVQLKFCVEFVSLLVLGTGARHRVKPWPVSALTGKFHRLDLPPESPDKQFVLFVGDSHLRALVDRYVRMPDGCLSFGFLSTPGASAAELRTELLNADIPRTPDIVCLLAPSNNLTATPGIEAAGVAFDGLLRAARSRWPKVFVLDFPPRLASELAPQQFLREEFRRVAVKNGVKYCVTADRFPLDSRALWSRDGIHLSDDLGMPLLAKLLWHFSFGQLQSPLPVTPPPVSPPKSPVRPFATTVVVKGEVSRPRPLDPFKETVVGRRGKVKVCVPPLVLRECFVVLNPIRFSTDKLAAMDRIVPSNLDIPMGNRSKVIGVILILTVCECIHINSACNPI</sequence>
<dbReference type="OMA" id="SCVERRN"/>
<protein>
    <submittedName>
        <fullName evidence="1">Uncharacterized protein</fullName>
    </submittedName>
</protein>
<reference evidence="1" key="2">
    <citation type="submission" date="2025-09" db="UniProtKB">
        <authorList>
            <consortium name="Ensembl"/>
        </authorList>
    </citation>
    <scope>IDENTIFICATION</scope>
</reference>
<dbReference type="CDD" id="cd00229">
    <property type="entry name" value="SGNH_hydrolase"/>
    <property type="match status" value="1"/>
</dbReference>
<dbReference type="InterPro" id="IPR036514">
    <property type="entry name" value="SGNH_hydro_sf"/>
</dbReference>
<evidence type="ECO:0000313" key="1">
    <source>
        <dbReference type="Ensembl" id="ENSGMOP00000037572.1"/>
    </source>
</evidence>
<organism evidence="1 2">
    <name type="scientific">Gadus morhua</name>
    <name type="common">Atlantic cod</name>
    <dbReference type="NCBI Taxonomy" id="8049"/>
    <lineage>
        <taxon>Eukaryota</taxon>
        <taxon>Metazoa</taxon>
        <taxon>Chordata</taxon>
        <taxon>Craniata</taxon>
        <taxon>Vertebrata</taxon>
        <taxon>Euteleostomi</taxon>
        <taxon>Actinopterygii</taxon>
        <taxon>Neopterygii</taxon>
        <taxon>Teleostei</taxon>
        <taxon>Neoteleostei</taxon>
        <taxon>Acanthomorphata</taxon>
        <taxon>Zeiogadaria</taxon>
        <taxon>Gadariae</taxon>
        <taxon>Gadiformes</taxon>
        <taxon>Gadoidei</taxon>
        <taxon>Gadidae</taxon>
        <taxon>Gadus</taxon>
    </lineage>
</organism>
<keyword evidence="2" id="KW-1185">Reference proteome</keyword>
<dbReference type="AlphaFoldDB" id="A0A8C5AW27"/>
<dbReference type="Gene3D" id="3.40.50.1110">
    <property type="entry name" value="SGNH hydrolase"/>
    <property type="match status" value="1"/>
</dbReference>
<dbReference type="Ensembl" id="ENSGMOT00000041669.1">
    <property type="protein sequence ID" value="ENSGMOP00000037572.1"/>
    <property type="gene ID" value="ENSGMOG00000036014.1"/>
</dbReference>
<proteinExistence type="predicted"/>